<accession>A0A1Q3C4Y8</accession>
<dbReference type="OrthoDB" id="1901794at2759"/>
<reference evidence="4" key="1">
    <citation type="submission" date="2016-04" db="EMBL/GenBank/DDBJ databases">
        <title>Cephalotus genome sequencing.</title>
        <authorList>
            <person name="Fukushima K."/>
            <person name="Hasebe M."/>
            <person name="Fang X."/>
        </authorList>
    </citation>
    <scope>NUCLEOTIDE SEQUENCE [LARGE SCALE GENOMIC DNA]</scope>
    <source>
        <strain evidence="4">cv. St1</strain>
    </source>
</reference>
<dbReference type="InterPro" id="IPR044823">
    <property type="entry name" value="ASIL1/2-like"/>
</dbReference>
<dbReference type="Pfam" id="PF13837">
    <property type="entry name" value="Myb_DNA-bind_4"/>
    <property type="match status" value="1"/>
</dbReference>
<dbReference type="InterPro" id="IPR009057">
    <property type="entry name" value="Homeodomain-like_sf"/>
</dbReference>
<dbReference type="AlphaFoldDB" id="A0A1Q3C4Y8"/>
<protein>
    <submittedName>
        <fullName evidence="3">Myb_DNA-bind_4 domain-containing protein</fullName>
    </submittedName>
</protein>
<organism evidence="3 4">
    <name type="scientific">Cephalotus follicularis</name>
    <name type="common">Albany pitcher plant</name>
    <dbReference type="NCBI Taxonomy" id="3775"/>
    <lineage>
        <taxon>Eukaryota</taxon>
        <taxon>Viridiplantae</taxon>
        <taxon>Streptophyta</taxon>
        <taxon>Embryophyta</taxon>
        <taxon>Tracheophyta</taxon>
        <taxon>Spermatophyta</taxon>
        <taxon>Magnoliopsida</taxon>
        <taxon>eudicotyledons</taxon>
        <taxon>Gunneridae</taxon>
        <taxon>Pentapetalae</taxon>
        <taxon>rosids</taxon>
        <taxon>fabids</taxon>
        <taxon>Oxalidales</taxon>
        <taxon>Cephalotaceae</taxon>
        <taxon>Cephalotus</taxon>
    </lineage>
</organism>
<evidence type="ECO:0000259" key="2">
    <source>
        <dbReference type="PROSITE" id="PS50090"/>
    </source>
</evidence>
<dbReference type="CDD" id="cd00167">
    <property type="entry name" value="SANT"/>
    <property type="match status" value="1"/>
</dbReference>
<dbReference type="InterPro" id="IPR001005">
    <property type="entry name" value="SANT/Myb"/>
</dbReference>
<evidence type="ECO:0000313" key="4">
    <source>
        <dbReference type="Proteomes" id="UP000187406"/>
    </source>
</evidence>
<name>A0A1Q3C4Y8_CEPFO</name>
<dbReference type="PROSITE" id="PS50090">
    <property type="entry name" value="MYB_LIKE"/>
    <property type="match status" value="1"/>
</dbReference>
<proteinExistence type="predicted"/>
<dbReference type="SUPFAM" id="SSF46689">
    <property type="entry name" value="Homeodomain-like"/>
    <property type="match status" value="1"/>
</dbReference>
<dbReference type="EMBL" id="BDDD01001345">
    <property type="protein sequence ID" value="GAV75305.1"/>
    <property type="molecule type" value="Genomic_DNA"/>
</dbReference>
<comment type="caution">
    <text evidence="3">The sequence shown here is derived from an EMBL/GenBank/DDBJ whole genome shotgun (WGS) entry which is preliminary data.</text>
</comment>
<dbReference type="Proteomes" id="UP000187406">
    <property type="component" value="Unassembled WGS sequence"/>
</dbReference>
<dbReference type="InterPro" id="IPR044822">
    <property type="entry name" value="Myb_DNA-bind_4"/>
</dbReference>
<dbReference type="PANTHER" id="PTHR31307:SF43">
    <property type="entry name" value="TRIHELIX TRANSCRIPTION FACTOR ASIL2-LIKE"/>
    <property type="match status" value="1"/>
</dbReference>
<dbReference type="Gene3D" id="1.10.10.60">
    <property type="entry name" value="Homeodomain-like"/>
    <property type="match status" value="1"/>
</dbReference>
<dbReference type="InParanoid" id="A0A1Q3C4Y8"/>
<evidence type="ECO:0000313" key="3">
    <source>
        <dbReference type="EMBL" id="GAV75305.1"/>
    </source>
</evidence>
<feature type="region of interest" description="Disordered" evidence="1">
    <location>
        <begin position="430"/>
        <end position="450"/>
    </location>
</feature>
<gene>
    <name evidence="3" type="ORF">CFOL_v3_18784</name>
</gene>
<evidence type="ECO:0000256" key="1">
    <source>
        <dbReference type="SAM" id="MobiDB-lite"/>
    </source>
</evidence>
<feature type="domain" description="Myb-like" evidence="2">
    <location>
        <begin position="17"/>
        <end position="69"/>
    </location>
</feature>
<keyword evidence="4" id="KW-1185">Reference proteome</keyword>
<dbReference type="PANTHER" id="PTHR31307">
    <property type="entry name" value="TRIHELIX TRANSCRIPTION FACTOR ASIL2"/>
    <property type="match status" value="1"/>
</dbReference>
<dbReference type="STRING" id="3775.A0A1Q3C4Y8"/>
<sequence length="450" mass="49995">MSTPPTSAPRRVPPPCWTRDETLALIEAYKDRWFVLRPANLRASDWNAVAAFVPTKSPIQCRHKIEKLRKRYRSEKQRYLACPSRFFSSWDLFPLLDSLGIGLGSVSAVGFNQGRDIDEKNYDVGVGFEDDSATGFLADKDYLVTRGFSRAKSYGNIDGGFEAEINGDDDDFGDGFCVKFAADDSNLVNLGSRANSYMKIDGLNTGLYRDLRSGFGLKMKGNRNFVYQGIKVKSDRDIDDDFSPINHFDRSVSEGVDVVGEFPVRSLGDRSLIPPGFKPKNNGNIDGNLISNIDYGIDKGNGIGSKKSSYLHSVPLGFRSRDEARIDGNLKPNADFRGFIRKNTSSFGLGKKIGSGGVKRGRGAVVEMVSSINAMAEGLVKIEMMKMEMTRDIEKRRMEMELKRNQMILESQQRIVDSVAKALSVKRRKKVKVVSQNENGNGDGAERDDA</sequence>